<comment type="caution">
    <text evidence="7">The sequence shown here is derived from an EMBL/GenBank/DDBJ whole genome shotgun (WGS) entry which is preliminary data.</text>
</comment>
<dbReference type="InterPro" id="IPR003594">
    <property type="entry name" value="HATPase_dom"/>
</dbReference>
<dbReference type="EC" id="2.7.13.3" evidence="2"/>
<dbReference type="SMART" id="SM00387">
    <property type="entry name" value="HATPase_c"/>
    <property type="match status" value="1"/>
</dbReference>
<organism evidence="7 8">
    <name type="scientific">Romboutsia sedimentorum</name>
    <dbReference type="NCBI Taxonomy" id="1368474"/>
    <lineage>
        <taxon>Bacteria</taxon>
        <taxon>Bacillati</taxon>
        <taxon>Bacillota</taxon>
        <taxon>Clostridia</taxon>
        <taxon>Peptostreptococcales</taxon>
        <taxon>Peptostreptococcaceae</taxon>
        <taxon>Romboutsia</taxon>
    </lineage>
</organism>
<evidence type="ECO:0000256" key="1">
    <source>
        <dbReference type="ARBA" id="ARBA00000085"/>
    </source>
</evidence>
<dbReference type="Proteomes" id="UP001301012">
    <property type="component" value="Unassembled WGS sequence"/>
</dbReference>
<dbReference type="EMBL" id="JASKYM010000001">
    <property type="protein sequence ID" value="MDK2561959.1"/>
    <property type="molecule type" value="Genomic_DNA"/>
</dbReference>
<gene>
    <name evidence="7" type="ORF">QOZ84_00230</name>
</gene>
<feature type="domain" description="Histidine kinase" evidence="6">
    <location>
        <begin position="117"/>
        <end position="341"/>
    </location>
</feature>
<dbReference type="RefSeq" id="WP_284130951.1">
    <property type="nucleotide sequence ID" value="NZ_JASKYM010000001.1"/>
</dbReference>
<dbReference type="InterPro" id="IPR003661">
    <property type="entry name" value="HisK_dim/P_dom"/>
</dbReference>
<dbReference type="InterPro" id="IPR005467">
    <property type="entry name" value="His_kinase_dom"/>
</dbReference>
<dbReference type="SUPFAM" id="SSF55874">
    <property type="entry name" value="ATPase domain of HSP90 chaperone/DNA topoisomerase II/histidine kinase"/>
    <property type="match status" value="1"/>
</dbReference>
<reference evidence="7 8" key="1">
    <citation type="submission" date="2023-05" db="EMBL/GenBank/DDBJ databases">
        <title>Rombocin, a short stable natural nisin variant, displays selective antimicrobial activity against Listeria monocytogenes and employs dual mode of action to kill target bacterial strains.</title>
        <authorList>
            <person name="Wambui J."/>
            <person name="Stephan R."/>
            <person name="Kuipers O.P."/>
        </authorList>
    </citation>
    <scope>NUCLEOTIDE SEQUENCE [LARGE SCALE GENOMIC DNA]</scope>
    <source>
        <strain evidence="7 8">RC002</strain>
    </source>
</reference>
<dbReference type="InterPro" id="IPR036890">
    <property type="entry name" value="HATPase_C_sf"/>
</dbReference>
<dbReference type="CDD" id="cd00082">
    <property type="entry name" value="HisKA"/>
    <property type="match status" value="1"/>
</dbReference>
<accession>A0ABT7E4V8</accession>
<name>A0ABT7E4V8_9FIRM</name>
<dbReference type="InterPro" id="IPR036097">
    <property type="entry name" value="HisK_dim/P_sf"/>
</dbReference>
<proteinExistence type="predicted"/>
<evidence type="ECO:0000313" key="7">
    <source>
        <dbReference type="EMBL" id="MDK2561959.1"/>
    </source>
</evidence>
<keyword evidence="4 7" id="KW-0418">Kinase</keyword>
<evidence type="ECO:0000256" key="3">
    <source>
        <dbReference type="ARBA" id="ARBA00022553"/>
    </source>
</evidence>
<dbReference type="SUPFAM" id="SSF47384">
    <property type="entry name" value="Homodimeric domain of signal transducing histidine kinase"/>
    <property type="match status" value="1"/>
</dbReference>
<dbReference type="SMART" id="SM00388">
    <property type="entry name" value="HisKA"/>
    <property type="match status" value="1"/>
</dbReference>
<dbReference type="PROSITE" id="PS50109">
    <property type="entry name" value="HIS_KIN"/>
    <property type="match status" value="1"/>
</dbReference>
<dbReference type="Pfam" id="PF02518">
    <property type="entry name" value="HATPase_c"/>
    <property type="match status" value="1"/>
</dbReference>
<dbReference type="Gene3D" id="1.10.287.130">
    <property type="match status" value="1"/>
</dbReference>
<evidence type="ECO:0000256" key="2">
    <source>
        <dbReference type="ARBA" id="ARBA00012438"/>
    </source>
</evidence>
<evidence type="ECO:0000259" key="6">
    <source>
        <dbReference type="PROSITE" id="PS50109"/>
    </source>
</evidence>
<dbReference type="InterPro" id="IPR004358">
    <property type="entry name" value="Sig_transdc_His_kin-like_C"/>
</dbReference>
<keyword evidence="3" id="KW-0597">Phosphoprotein</keyword>
<dbReference type="PRINTS" id="PR00344">
    <property type="entry name" value="BCTRLSENSOR"/>
</dbReference>
<dbReference type="GO" id="GO:0016301">
    <property type="term" value="F:kinase activity"/>
    <property type="evidence" value="ECO:0007669"/>
    <property type="project" value="UniProtKB-KW"/>
</dbReference>
<dbReference type="Pfam" id="PF00512">
    <property type="entry name" value="HisKA"/>
    <property type="match status" value="1"/>
</dbReference>
<dbReference type="PANTHER" id="PTHR43547:SF2">
    <property type="entry name" value="HYBRID SIGNAL TRANSDUCTION HISTIDINE KINASE C"/>
    <property type="match status" value="1"/>
</dbReference>
<sequence length="372" mass="42807">MIDILNAINDYIIVIGENGVTKFCNKTLLNKLNYKNNELDNININNILFNKDFDLIKNIDTEYNMDLNFYNKDKNCVSLNSKIVRKCFNGEQSIFIISKNTEEISQIENIKNEFFANISHEFKTPLNIILGTMQLLERNILDDNIISKSEIDLNRHTKCIKQNSYRLLRLSNNLIDMTRIDTGYYELQLGNHDIINIIEEITLSVSSYMEEKGIKLIFDTDSEETILACDPDKIERIVLNLLSNAIKYTDLGGEINVYIKTCDSKIVVSIKDSGSGISQKKLPSIFERYVQDDSQYSKRSEGSGIGLSLVKSLVEMHQGKIYAKSKLGIGSEFIFEIPIRLVEEKDIKYIKKDKEHLRIEKCNVEFSDVYNV</sequence>
<evidence type="ECO:0000256" key="4">
    <source>
        <dbReference type="ARBA" id="ARBA00022777"/>
    </source>
</evidence>
<evidence type="ECO:0000256" key="5">
    <source>
        <dbReference type="ARBA" id="ARBA00023012"/>
    </source>
</evidence>
<dbReference type="Gene3D" id="3.30.565.10">
    <property type="entry name" value="Histidine kinase-like ATPase, C-terminal domain"/>
    <property type="match status" value="1"/>
</dbReference>
<comment type="catalytic activity">
    <reaction evidence="1">
        <text>ATP + protein L-histidine = ADP + protein N-phospho-L-histidine.</text>
        <dbReference type="EC" id="2.7.13.3"/>
    </reaction>
</comment>
<dbReference type="PANTHER" id="PTHR43547">
    <property type="entry name" value="TWO-COMPONENT HISTIDINE KINASE"/>
    <property type="match status" value="1"/>
</dbReference>
<keyword evidence="5" id="KW-0902">Two-component regulatory system</keyword>
<keyword evidence="4 7" id="KW-0808">Transferase</keyword>
<protein>
    <recommendedName>
        <fullName evidence="2">histidine kinase</fullName>
        <ecNumber evidence="2">2.7.13.3</ecNumber>
    </recommendedName>
</protein>
<evidence type="ECO:0000313" key="8">
    <source>
        <dbReference type="Proteomes" id="UP001301012"/>
    </source>
</evidence>
<keyword evidence="8" id="KW-1185">Reference proteome</keyword>